<dbReference type="GO" id="GO:0005737">
    <property type="term" value="C:cytoplasm"/>
    <property type="evidence" value="ECO:0007669"/>
    <property type="project" value="TreeGrafter"/>
</dbReference>
<dbReference type="PRINTS" id="PR00080">
    <property type="entry name" value="SDRFAMILY"/>
</dbReference>
<dbReference type="Proteomes" id="UP000749559">
    <property type="component" value="Unassembled WGS sequence"/>
</dbReference>
<dbReference type="Pfam" id="PF00106">
    <property type="entry name" value="adh_short"/>
    <property type="match status" value="1"/>
</dbReference>
<evidence type="ECO:0000313" key="3">
    <source>
        <dbReference type="Proteomes" id="UP000749559"/>
    </source>
</evidence>
<comment type="similarity">
    <text evidence="1">Belongs to the short-chain dehydrogenases/reductases (SDR) family.</text>
</comment>
<accession>A0A8J1T6L4</accession>
<dbReference type="CDD" id="cd05325">
    <property type="entry name" value="carb_red_sniffer_like_SDR_c"/>
    <property type="match status" value="1"/>
</dbReference>
<dbReference type="InterPro" id="IPR051468">
    <property type="entry name" value="Fungal_SecMetab_SDRs"/>
</dbReference>
<gene>
    <name evidence="2" type="ORF">OFUS_LOCUS10200</name>
</gene>
<sequence>MAKALVQGASRGLGLQFCRHILERSPSAAVVATCRNPEEATQLKLLKSSYPNNLRILQIDVTREDHVQLAAASVKDDLGSLDLLINSAGILHPSKRGETSLKDVTAHGLEATFRTNTLGPMIMAKYFSPLLLKGQGAFGLTDRDKPHKGIIVNISAKVGSITDNGLGGWYSYRLSKTALNMATKNLSIELGRGKNKVICVSFHPGTVDSDLSRPYHKGVPEGKLFSVEHSVNLLMNNINNLKLENSGQFLNWDGTQLPY</sequence>
<protein>
    <submittedName>
        <fullName evidence="2">Uncharacterized protein</fullName>
    </submittedName>
</protein>
<comment type="caution">
    <text evidence="2">The sequence shown here is derived from an EMBL/GenBank/DDBJ whole genome shotgun (WGS) entry which is preliminary data.</text>
</comment>
<dbReference type="Gene3D" id="3.40.50.720">
    <property type="entry name" value="NAD(P)-binding Rossmann-like Domain"/>
    <property type="match status" value="1"/>
</dbReference>
<dbReference type="EMBL" id="CAIIXF020000005">
    <property type="protein sequence ID" value="CAH1783929.1"/>
    <property type="molecule type" value="Genomic_DNA"/>
</dbReference>
<keyword evidence="3" id="KW-1185">Reference proteome</keyword>
<dbReference type="SUPFAM" id="SSF51735">
    <property type="entry name" value="NAD(P)-binding Rossmann-fold domains"/>
    <property type="match status" value="1"/>
</dbReference>
<organism evidence="2 3">
    <name type="scientific">Owenia fusiformis</name>
    <name type="common">Polychaete worm</name>
    <dbReference type="NCBI Taxonomy" id="6347"/>
    <lineage>
        <taxon>Eukaryota</taxon>
        <taxon>Metazoa</taxon>
        <taxon>Spiralia</taxon>
        <taxon>Lophotrochozoa</taxon>
        <taxon>Annelida</taxon>
        <taxon>Polychaeta</taxon>
        <taxon>Sedentaria</taxon>
        <taxon>Canalipalpata</taxon>
        <taxon>Sabellida</taxon>
        <taxon>Oweniida</taxon>
        <taxon>Oweniidae</taxon>
        <taxon>Owenia</taxon>
    </lineage>
</organism>
<evidence type="ECO:0000256" key="1">
    <source>
        <dbReference type="RuleBase" id="RU000363"/>
    </source>
</evidence>
<reference evidence="2" key="1">
    <citation type="submission" date="2022-03" db="EMBL/GenBank/DDBJ databases">
        <authorList>
            <person name="Martin C."/>
        </authorList>
    </citation>
    <scope>NUCLEOTIDE SEQUENCE</scope>
</reference>
<dbReference type="InterPro" id="IPR036291">
    <property type="entry name" value="NAD(P)-bd_dom_sf"/>
</dbReference>
<dbReference type="InterPro" id="IPR002347">
    <property type="entry name" value="SDR_fam"/>
</dbReference>
<name>A0A8J1T6L4_OWEFU</name>
<dbReference type="OrthoDB" id="5296at2759"/>
<dbReference type="PANTHER" id="PTHR43544">
    <property type="entry name" value="SHORT-CHAIN DEHYDROGENASE/REDUCTASE"/>
    <property type="match status" value="1"/>
</dbReference>
<dbReference type="AlphaFoldDB" id="A0A8J1T6L4"/>
<dbReference type="PRINTS" id="PR00081">
    <property type="entry name" value="GDHRDH"/>
</dbReference>
<dbReference type="PANTHER" id="PTHR43544:SF12">
    <property type="entry name" value="NAD(P)-BINDING ROSSMANN-FOLD SUPERFAMILY PROTEIN"/>
    <property type="match status" value="1"/>
</dbReference>
<proteinExistence type="inferred from homology"/>
<evidence type="ECO:0000313" key="2">
    <source>
        <dbReference type="EMBL" id="CAH1783929.1"/>
    </source>
</evidence>
<dbReference type="GO" id="GO:0016491">
    <property type="term" value="F:oxidoreductase activity"/>
    <property type="evidence" value="ECO:0007669"/>
    <property type="project" value="TreeGrafter"/>
</dbReference>